<dbReference type="EMBL" id="GBRH01264148">
    <property type="protein sequence ID" value="JAD33747.1"/>
    <property type="molecule type" value="Transcribed_RNA"/>
</dbReference>
<name>A0A0A8ZFT7_ARUDO</name>
<protein>
    <submittedName>
        <fullName evidence="2">Uncharacterized protein</fullName>
    </submittedName>
</protein>
<reference evidence="2" key="1">
    <citation type="submission" date="2014-09" db="EMBL/GenBank/DDBJ databases">
        <authorList>
            <person name="Magalhaes I.L.F."/>
            <person name="Oliveira U."/>
            <person name="Santos F.R."/>
            <person name="Vidigal T.H.D.A."/>
            <person name="Brescovit A.D."/>
            <person name="Santos A.J."/>
        </authorList>
    </citation>
    <scope>NUCLEOTIDE SEQUENCE</scope>
    <source>
        <tissue evidence="2">Shoot tissue taken approximately 20 cm above the soil surface</tissue>
    </source>
</reference>
<reference evidence="2" key="2">
    <citation type="journal article" date="2015" name="Data Brief">
        <title>Shoot transcriptome of the giant reed, Arundo donax.</title>
        <authorList>
            <person name="Barrero R.A."/>
            <person name="Guerrero F.D."/>
            <person name="Moolhuijzen P."/>
            <person name="Goolsby J.A."/>
            <person name="Tidwell J."/>
            <person name="Bellgard S.E."/>
            <person name="Bellgard M.I."/>
        </authorList>
    </citation>
    <scope>NUCLEOTIDE SEQUENCE</scope>
    <source>
        <tissue evidence="2">Shoot tissue taken approximately 20 cm above the soil surface</tissue>
    </source>
</reference>
<organism evidence="2">
    <name type="scientific">Arundo donax</name>
    <name type="common">Giant reed</name>
    <name type="synonym">Donax arundinaceus</name>
    <dbReference type="NCBI Taxonomy" id="35708"/>
    <lineage>
        <taxon>Eukaryota</taxon>
        <taxon>Viridiplantae</taxon>
        <taxon>Streptophyta</taxon>
        <taxon>Embryophyta</taxon>
        <taxon>Tracheophyta</taxon>
        <taxon>Spermatophyta</taxon>
        <taxon>Magnoliopsida</taxon>
        <taxon>Liliopsida</taxon>
        <taxon>Poales</taxon>
        <taxon>Poaceae</taxon>
        <taxon>PACMAD clade</taxon>
        <taxon>Arundinoideae</taxon>
        <taxon>Arundineae</taxon>
        <taxon>Arundo</taxon>
    </lineage>
</organism>
<accession>A0A0A8ZFT7</accession>
<feature type="region of interest" description="Disordered" evidence="1">
    <location>
        <begin position="1"/>
        <end position="20"/>
    </location>
</feature>
<evidence type="ECO:0000313" key="2">
    <source>
        <dbReference type="EMBL" id="JAD33747.1"/>
    </source>
</evidence>
<dbReference type="AlphaFoldDB" id="A0A0A8ZFT7"/>
<evidence type="ECO:0000256" key="1">
    <source>
        <dbReference type="SAM" id="MobiDB-lite"/>
    </source>
</evidence>
<proteinExistence type="predicted"/>
<sequence>MEEENKHVRQSKPYDNPFTL</sequence>